<accession>A2BJG3</accession>
<proteinExistence type="predicted"/>
<organism evidence="2 3">
    <name type="scientific">Hyperthermus butylicus (strain DSM 5456 / JCM 9403 / PLM1-5)</name>
    <dbReference type="NCBI Taxonomy" id="415426"/>
    <lineage>
        <taxon>Archaea</taxon>
        <taxon>Thermoproteota</taxon>
        <taxon>Thermoprotei</taxon>
        <taxon>Desulfurococcales</taxon>
        <taxon>Pyrodictiaceae</taxon>
        <taxon>Hyperthermus</taxon>
    </lineage>
</organism>
<feature type="domain" description="Metallo-beta-lactamase" evidence="1">
    <location>
        <begin position="285"/>
        <end position="471"/>
    </location>
</feature>
<dbReference type="SMART" id="SM00849">
    <property type="entry name" value="Lactamase_B"/>
    <property type="match status" value="1"/>
</dbReference>
<dbReference type="InterPro" id="IPR036866">
    <property type="entry name" value="RibonucZ/Hydroxyglut_hydro"/>
</dbReference>
<dbReference type="EMBL" id="CP000493">
    <property type="protein sequence ID" value="ABM80124.1"/>
    <property type="molecule type" value="Genomic_DNA"/>
</dbReference>
<protein>
    <recommendedName>
        <fullName evidence="1">Metallo-beta-lactamase domain-containing protein</fullName>
    </recommendedName>
</protein>
<dbReference type="AlphaFoldDB" id="A2BJG3"/>
<gene>
    <name evidence="2" type="ordered locus">Hbut_0252</name>
</gene>
<dbReference type="Proteomes" id="UP000002593">
    <property type="component" value="Chromosome"/>
</dbReference>
<dbReference type="RefSeq" id="WP_011821441.1">
    <property type="nucleotide sequence ID" value="NC_008818.1"/>
</dbReference>
<dbReference type="PANTHER" id="PTHR43041:SF1">
    <property type="entry name" value="METALLO-BETA-LACTAMASE DOMAIN-CONTAINING PROTEIN"/>
    <property type="match status" value="1"/>
</dbReference>
<evidence type="ECO:0000313" key="2">
    <source>
        <dbReference type="EMBL" id="ABM80124.1"/>
    </source>
</evidence>
<dbReference type="InterPro" id="IPR045761">
    <property type="entry name" value="ODP_dom"/>
</dbReference>
<dbReference type="SUPFAM" id="SSF56281">
    <property type="entry name" value="Metallo-hydrolase/oxidoreductase"/>
    <property type="match status" value="1"/>
</dbReference>
<dbReference type="KEGG" id="hbu:Hbut_0252"/>
<dbReference type="GeneID" id="4781431"/>
<dbReference type="HOGENOM" id="CLU_555059_0_0_2"/>
<dbReference type="OrthoDB" id="9180at2157"/>
<dbReference type="Pfam" id="PF19583">
    <property type="entry name" value="ODP"/>
    <property type="match status" value="1"/>
</dbReference>
<evidence type="ECO:0000259" key="1">
    <source>
        <dbReference type="SMART" id="SM00849"/>
    </source>
</evidence>
<dbReference type="STRING" id="415426.Hbut_0252"/>
<dbReference type="eggNOG" id="arCOG00506">
    <property type="taxonomic scope" value="Archaea"/>
</dbReference>
<keyword evidence="3" id="KW-1185">Reference proteome</keyword>
<reference evidence="2 3" key="1">
    <citation type="journal article" date="2007" name="Archaea">
        <title>The genome of Hyperthermus butylicus: a sulfur-reducing, peptide fermenting, neutrophilic Crenarchaeote growing up to 108 degrees C.</title>
        <authorList>
            <person name="Brugger K."/>
            <person name="Chen L."/>
            <person name="Stark M."/>
            <person name="Zibat A."/>
            <person name="Redder P."/>
            <person name="Ruepp A."/>
            <person name="Awayez M."/>
            <person name="She Q."/>
            <person name="Garrett R.A."/>
            <person name="Klenk H.P."/>
        </authorList>
    </citation>
    <scope>NUCLEOTIDE SEQUENCE [LARGE SCALE GENOMIC DNA]</scope>
    <source>
        <strain evidence="3">DSM 5456 / JCM 9403 / PLM1-5</strain>
    </source>
</reference>
<dbReference type="InterPro" id="IPR001279">
    <property type="entry name" value="Metallo-B-lactamas"/>
</dbReference>
<evidence type="ECO:0000313" key="3">
    <source>
        <dbReference type="Proteomes" id="UP000002593"/>
    </source>
</evidence>
<sequence>MSVIRPLMSREEGAIKLIVPLDPESVRKLIGRITDFIKNAKNVEEVGENYVVIRVPRLIGSRRARLDFKIYETDETVILVAKGRTDSLILAVDIIDTGEGSHIVVSGGGAGGAAKIASDIVKYVAEGIARKIEGTSPKIDLVDADNKLAALEVPLPASTTLVYYDSFTPIRNVAFEAAQRLMALLGYDDYLAEVSDYSGRYLLRMVLRGNRITGLYAEVEGDKFTGDRVLSIAVRPPSYRVRIKAWSLTGSSEAYLYEPEKLFDDNGHQVYWIGGAARLEYGGLAANTYVVVSGYEAAIIDPSGGERLLRAIRNVVADLDEVRYILLSSAEADAMEALDALVARAKKASIAAPAYWVAVLAAYITAPGQLQPLPTREVSLQLGDSKLLVIPSRARGAPTLTIYDERSRTLFTGVTLGAVSPPGLWNMYVDDIDTYEEMVRSYVLHTADKTALKEWLERITTLDIEAIAPKHGPIVRGRNMVERILSTIAKW</sequence>
<dbReference type="PANTHER" id="PTHR43041">
    <property type="entry name" value="HYDROLASE, METALLO-BETA-LACTAMASE SUPERFAMILY"/>
    <property type="match status" value="1"/>
</dbReference>
<dbReference type="EnsemblBacteria" id="ABM80124">
    <property type="protein sequence ID" value="ABM80124"/>
    <property type="gene ID" value="Hbut_0252"/>
</dbReference>
<dbReference type="Gene3D" id="3.60.15.10">
    <property type="entry name" value="Ribonuclease Z/Hydroxyacylglutathione hydrolase-like"/>
    <property type="match status" value="1"/>
</dbReference>
<name>A2BJG3_HYPBU</name>